<sequence length="832" mass="95283">MEPFLEGKTIFITGATVLVEKILRVQPNVRKLFLLVRASDSKSARKRFNDEVMQTELFSVLREKIGANNLNSLIEEKVFPVAGDISFEDFGIENSEMKDEMFKEIDIIINSAATTRFDERYDIAMDINVLGALNVLKFAKRCENVKIIVHVSTAYVCGEGEGVIPEKSFSLGETLNKNSKLDIDVERKVIDEKLKELEAQSLTTKEVTIAMRDLGIQRANLHGWPNTYSFTKAMGEMLLGHYKEDLQLVIIRPTIITSTYKEPFPGWIEGVKTVDSFILAYGKGVMNFCFGDPNTKLDMIPGDMVVNSILASIIAHIGNDEYYSSEELIYHISSSGINPLKTSDILLFLFNYFTKNPWMTKDGNIIKVGKPTLFSSMDSFRKYISTYYWPLLKIVELANVLSWRRFDKTYKDLKRKIDMAIRLSELYKPYLLFHGSFDDANTKRLRMTMKEHKMDGVLNFDPILVEKILRIQPNVRKLFLLVRASDTKSARKRFNEEVMQTELFSVLREKIGANNLNSLIKEKVFPIVGDISLEDFGIENSEMFKEIDIIINSAATTRFDERYDIAMNINVLGAFNVLKFAKKCANVKILVHVSTAYVCGEGEGVIPEKSFALGETLNKNTKLEIDVERKVIEEKLKELEDQNLTTKEVTIAMRDLGIQRANLHGWPNTYSFTKAMGEMLLGHYKEDLRLVIIRPTIITSTYKEPFPGWIEGVKTVDSFILGYGKGVLNFCFGDPNTILDMIVELANVLLWHRLDKTYKDLKRKIDMAIRLSELYKPYLLFHGSFDDANTEKLRMAMKEHKMDDVLNFDPSCINWEDYFMNTHLPGAVNHIF</sequence>
<dbReference type="GO" id="GO:0102965">
    <property type="term" value="F:alcohol-forming long-chain fatty acyl-CoA reductase activity"/>
    <property type="evidence" value="ECO:0007669"/>
    <property type="project" value="UniProtKB-EC"/>
</dbReference>
<evidence type="ECO:0000259" key="6">
    <source>
        <dbReference type="Pfam" id="PF07993"/>
    </source>
</evidence>
<dbReference type="CDD" id="cd05236">
    <property type="entry name" value="FAR-N_SDR_e"/>
    <property type="match status" value="2"/>
</dbReference>
<dbReference type="InterPro" id="IPR026055">
    <property type="entry name" value="FAR"/>
</dbReference>
<comment type="catalytic activity">
    <reaction evidence="4">
        <text>a long-chain fatty acyl-CoA + 2 NADPH + 2 H(+) = a long-chain primary fatty alcohol + 2 NADP(+) + CoA</text>
        <dbReference type="Rhea" id="RHEA:52716"/>
        <dbReference type="ChEBI" id="CHEBI:15378"/>
        <dbReference type="ChEBI" id="CHEBI:57287"/>
        <dbReference type="ChEBI" id="CHEBI:57783"/>
        <dbReference type="ChEBI" id="CHEBI:58349"/>
        <dbReference type="ChEBI" id="CHEBI:77396"/>
        <dbReference type="ChEBI" id="CHEBI:83139"/>
        <dbReference type="EC" id="1.2.1.84"/>
    </reaction>
</comment>
<dbReference type="GO" id="GO:0035336">
    <property type="term" value="P:long-chain fatty-acyl-CoA metabolic process"/>
    <property type="evidence" value="ECO:0007669"/>
    <property type="project" value="TreeGrafter"/>
</dbReference>
<keyword evidence="2 4" id="KW-0444">Lipid biosynthesis</keyword>
<name>A0AAF0ZY66_SOLVR</name>
<dbReference type="InterPro" id="IPR036291">
    <property type="entry name" value="NAD(P)-bd_dom_sf"/>
</dbReference>
<dbReference type="GO" id="GO:0010345">
    <property type="term" value="P:suberin biosynthetic process"/>
    <property type="evidence" value="ECO:0007669"/>
    <property type="project" value="TreeGrafter"/>
</dbReference>
<evidence type="ECO:0000256" key="5">
    <source>
        <dbReference type="SAM" id="Coils"/>
    </source>
</evidence>
<dbReference type="Proteomes" id="UP001234989">
    <property type="component" value="Chromosome 11"/>
</dbReference>
<keyword evidence="3 4" id="KW-0443">Lipid metabolism</keyword>
<dbReference type="GO" id="GO:0080019">
    <property type="term" value="F:alcohol-forming very long-chain fatty acyl-CoA reductase activity"/>
    <property type="evidence" value="ECO:0007669"/>
    <property type="project" value="InterPro"/>
</dbReference>
<proteinExistence type="inferred from homology"/>
<dbReference type="InterPro" id="IPR033640">
    <property type="entry name" value="FAR_C"/>
</dbReference>
<dbReference type="Pfam" id="PF07993">
    <property type="entry name" value="NAD_binding_4"/>
    <property type="match status" value="2"/>
</dbReference>
<evidence type="ECO:0000313" key="7">
    <source>
        <dbReference type="EMBL" id="WMV55906.1"/>
    </source>
</evidence>
<keyword evidence="4" id="KW-0560">Oxidoreductase</keyword>
<reference evidence="7" key="1">
    <citation type="submission" date="2023-08" db="EMBL/GenBank/DDBJ databases">
        <title>A de novo genome assembly of Solanum verrucosum Schlechtendal, a Mexican diploid species geographically isolated from the other diploid A-genome species in potato relatives.</title>
        <authorList>
            <person name="Hosaka K."/>
        </authorList>
    </citation>
    <scope>NUCLEOTIDE SEQUENCE</scope>
    <source>
        <tissue evidence="7">Young leaves</tissue>
    </source>
</reference>
<feature type="coiled-coil region" evidence="5">
    <location>
        <begin position="622"/>
        <end position="649"/>
    </location>
</feature>
<protein>
    <recommendedName>
        <fullName evidence="4">Fatty acyl-CoA reductase</fullName>
        <ecNumber evidence="4">1.2.1.84</ecNumber>
    </recommendedName>
</protein>
<evidence type="ECO:0000256" key="2">
    <source>
        <dbReference type="ARBA" id="ARBA00022516"/>
    </source>
</evidence>
<evidence type="ECO:0000256" key="4">
    <source>
        <dbReference type="RuleBase" id="RU363097"/>
    </source>
</evidence>
<keyword evidence="8" id="KW-1185">Reference proteome</keyword>
<gene>
    <name evidence="7" type="ORF">MTR67_049291</name>
</gene>
<dbReference type="AlphaFoldDB" id="A0AAF0ZY66"/>
<dbReference type="PANTHER" id="PTHR11011:SF105">
    <property type="entry name" value="FATTY ACYL-COA REDUCTASE"/>
    <property type="match status" value="1"/>
</dbReference>
<dbReference type="Gene3D" id="3.40.50.720">
    <property type="entry name" value="NAD(P)-binding Rossmann-like Domain"/>
    <property type="match status" value="2"/>
</dbReference>
<comment type="similarity">
    <text evidence="1 4">Belongs to the fatty acyl-CoA reductase family.</text>
</comment>
<dbReference type="EC" id="1.2.1.84" evidence="4"/>
<feature type="domain" description="Thioester reductase (TE)" evidence="6">
    <location>
        <begin position="463"/>
        <end position="742"/>
    </location>
</feature>
<dbReference type="EMBL" id="CP133622">
    <property type="protein sequence ID" value="WMV55906.1"/>
    <property type="molecule type" value="Genomic_DNA"/>
</dbReference>
<evidence type="ECO:0000256" key="1">
    <source>
        <dbReference type="ARBA" id="ARBA00005928"/>
    </source>
</evidence>
<comment type="function">
    <text evidence="4">Catalyzes the reduction of fatty acyl-CoA to fatty alcohols.</text>
</comment>
<dbReference type="PANTHER" id="PTHR11011">
    <property type="entry name" value="MALE STERILITY PROTEIN 2-RELATED"/>
    <property type="match status" value="1"/>
</dbReference>
<dbReference type="CDD" id="cd09071">
    <property type="entry name" value="FAR_C"/>
    <property type="match status" value="1"/>
</dbReference>
<feature type="domain" description="Thioester reductase (TE)" evidence="6">
    <location>
        <begin position="16"/>
        <end position="309"/>
    </location>
</feature>
<dbReference type="SUPFAM" id="SSF51735">
    <property type="entry name" value="NAD(P)-binding Rossmann-fold domains"/>
    <property type="match status" value="2"/>
</dbReference>
<keyword evidence="5" id="KW-0175">Coiled coil</keyword>
<evidence type="ECO:0000256" key="3">
    <source>
        <dbReference type="ARBA" id="ARBA00023098"/>
    </source>
</evidence>
<keyword evidence="4" id="KW-0521">NADP</keyword>
<accession>A0AAF0ZY66</accession>
<organism evidence="7 8">
    <name type="scientific">Solanum verrucosum</name>
    <dbReference type="NCBI Taxonomy" id="315347"/>
    <lineage>
        <taxon>Eukaryota</taxon>
        <taxon>Viridiplantae</taxon>
        <taxon>Streptophyta</taxon>
        <taxon>Embryophyta</taxon>
        <taxon>Tracheophyta</taxon>
        <taxon>Spermatophyta</taxon>
        <taxon>Magnoliopsida</taxon>
        <taxon>eudicotyledons</taxon>
        <taxon>Gunneridae</taxon>
        <taxon>Pentapetalae</taxon>
        <taxon>asterids</taxon>
        <taxon>lamiids</taxon>
        <taxon>Solanales</taxon>
        <taxon>Solanaceae</taxon>
        <taxon>Solanoideae</taxon>
        <taxon>Solaneae</taxon>
        <taxon>Solanum</taxon>
    </lineage>
</organism>
<evidence type="ECO:0000313" key="8">
    <source>
        <dbReference type="Proteomes" id="UP001234989"/>
    </source>
</evidence>
<dbReference type="InterPro" id="IPR013120">
    <property type="entry name" value="FAR_NAD-bd"/>
</dbReference>